<organism evidence="1 2">
    <name type="scientific">Candidatus Yanofskybacteria bacterium RIFCSPHIGHO2_01_FULL_41_26</name>
    <dbReference type="NCBI Taxonomy" id="1802661"/>
    <lineage>
        <taxon>Bacteria</taxon>
        <taxon>Candidatus Yanofskyibacteriota</taxon>
    </lineage>
</organism>
<dbReference type="STRING" id="1802661.A2649_01030"/>
<dbReference type="InterPro" id="IPR036412">
    <property type="entry name" value="HAD-like_sf"/>
</dbReference>
<dbReference type="Proteomes" id="UP000176893">
    <property type="component" value="Unassembled WGS sequence"/>
</dbReference>
<dbReference type="SFLD" id="SFLDG01129">
    <property type="entry name" value="C1.5:_HAD__Beta-PGM__Phosphata"/>
    <property type="match status" value="1"/>
</dbReference>
<dbReference type="Gene3D" id="3.40.50.1000">
    <property type="entry name" value="HAD superfamily/HAD-like"/>
    <property type="match status" value="1"/>
</dbReference>
<dbReference type="Pfam" id="PF13419">
    <property type="entry name" value="HAD_2"/>
    <property type="match status" value="1"/>
</dbReference>
<evidence type="ECO:0000313" key="2">
    <source>
        <dbReference type="Proteomes" id="UP000176893"/>
    </source>
</evidence>
<reference evidence="1 2" key="1">
    <citation type="journal article" date="2016" name="Nat. Commun.">
        <title>Thousands of microbial genomes shed light on interconnected biogeochemical processes in an aquifer system.</title>
        <authorList>
            <person name="Anantharaman K."/>
            <person name="Brown C.T."/>
            <person name="Hug L.A."/>
            <person name="Sharon I."/>
            <person name="Castelle C.J."/>
            <person name="Probst A.J."/>
            <person name="Thomas B.C."/>
            <person name="Singh A."/>
            <person name="Wilkins M.J."/>
            <person name="Karaoz U."/>
            <person name="Brodie E.L."/>
            <person name="Williams K.H."/>
            <person name="Hubbard S.S."/>
            <person name="Banfield J.F."/>
        </authorList>
    </citation>
    <scope>NUCLEOTIDE SEQUENCE [LARGE SCALE GENOMIC DNA]</scope>
</reference>
<dbReference type="SFLD" id="SFLDS00003">
    <property type="entry name" value="Haloacid_Dehalogenase"/>
    <property type="match status" value="1"/>
</dbReference>
<dbReference type="GO" id="GO:0005829">
    <property type="term" value="C:cytosol"/>
    <property type="evidence" value="ECO:0007669"/>
    <property type="project" value="TreeGrafter"/>
</dbReference>
<accession>A0A1F8EDK1</accession>
<evidence type="ECO:0008006" key="3">
    <source>
        <dbReference type="Google" id="ProtNLM"/>
    </source>
</evidence>
<gene>
    <name evidence="1" type="ORF">A2649_01030</name>
</gene>
<proteinExistence type="predicted"/>
<dbReference type="SUPFAM" id="SSF56784">
    <property type="entry name" value="HAD-like"/>
    <property type="match status" value="1"/>
</dbReference>
<dbReference type="InterPro" id="IPR041492">
    <property type="entry name" value="HAD_2"/>
</dbReference>
<dbReference type="GO" id="GO:0008967">
    <property type="term" value="F:phosphoglycolate phosphatase activity"/>
    <property type="evidence" value="ECO:0007669"/>
    <property type="project" value="TreeGrafter"/>
</dbReference>
<dbReference type="Gene3D" id="1.10.150.240">
    <property type="entry name" value="Putative phosphatase, domain 2"/>
    <property type="match status" value="1"/>
</dbReference>
<name>A0A1F8EDK1_9BACT</name>
<dbReference type="PANTHER" id="PTHR43434">
    <property type="entry name" value="PHOSPHOGLYCOLATE PHOSPHATASE"/>
    <property type="match status" value="1"/>
</dbReference>
<dbReference type="InterPro" id="IPR023198">
    <property type="entry name" value="PGP-like_dom2"/>
</dbReference>
<dbReference type="EMBL" id="MGJB01000006">
    <property type="protein sequence ID" value="OGM98933.1"/>
    <property type="molecule type" value="Genomic_DNA"/>
</dbReference>
<dbReference type="InterPro" id="IPR023214">
    <property type="entry name" value="HAD_sf"/>
</dbReference>
<dbReference type="GO" id="GO:0006281">
    <property type="term" value="P:DNA repair"/>
    <property type="evidence" value="ECO:0007669"/>
    <property type="project" value="TreeGrafter"/>
</dbReference>
<protein>
    <recommendedName>
        <fullName evidence="3">FCP1 homology domain-containing protein</fullName>
    </recommendedName>
</protein>
<comment type="caution">
    <text evidence="1">The sequence shown here is derived from an EMBL/GenBank/DDBJ whole genome shotgun (WGS) entry which is preliminary data.</text>
</comment>
<evidence type="ECO:0000313" key="1">
    <source>
        <dbReference type="EMBL" id="OGM98933.1"/>
    </source>
</evidence>
<dbReference type="AlphaFoldDB" id="A0A1F8EDK1"/>
<sequence>MSRSSQFQKPNKKVIIFDFDGVLADSFDHFYSLNRDGMKHVGLSFTKEQYRNLFIGNVHQGFKNFINDDQKYLTFSEFRNENYDRNYYNKEGGVKLFPEALTFLKKIGEKYILTVASSSHKNNIKNLLEKNKVLDIFGLIIANTTTTKAGMLNEIMKKFNAKPSEVLMITDTIGDILIAKKSGLKTIAATWGFHSSKLLRSAKPDCLASNFKMLYKQLKAF</sequence>
<dbReference type="InterPro" id="IPR050155">
    <property type="entry name" value="HAD-like_hydrolase_sf"/>
</dbReference>
<dbReference type="PANTHER" id="PTHR43434:SF1">
    <property type="entry name" value="PHOSPHOGLYCOLATE PHOSPHATASE"/>
    <property type="match status" value="1"/>
</dbReference>